<accession>A0A1V9FR13</accession>
<protein>
    <recommendedName>
        <fullName evidence="2">CAAX prenyl protease 2/Lysostaphin resistance protein A-like domain-containing protein</fullName>
    </recommendedName>
</protein>
<feature type="transmembrane region" description="Helical" evidence="1">
    <location>
        <begin position="98"/>
        <end position="119"/>
    </location>
</feature>
<feature type="transmembrane region" description="Helical" evidence="1">
    <location>
        <begin position="14"/>
        <end position="35"/>
    </location>
</feature>
<feature type="transmembrane region" description="Helical" evidence="1">
    <location>
        <begin position="222"/>
        <end position="245"/>
    </location>
</feature>
<comment type="caution">
    <text evidence="3">The sequence shown here is derived from an EMBL/GenBank/DDBJ whole genome shotgun (WGS) entry which is preliminary data.</text>
</comment>
<dbReference type="PROSITE" id="PS51257">
    <property type="entry name" value="PROKAR_LIPOPROTEIN"/>
    <property type="match status" value="1"/>
</dbReference>
<keyword evidence="1" id="KW-0812">Transmembrane</keyword>
<evidence type="ECO:0000256" key="1">
    <source>
        <dbReference type="SAM" id="Phobius"/>
    </source>
</evidence>
<keyword evidence="1" id="KW-0472">Membrane</keyword>
<evidence type="ECO:0000313" key="4">
    <source>
        <dbReference type="Proteomes" id="UP000192276"/>
    </source>
</evidence>
<dbReference type="InterPro" id="IPR003675">
    <property type="entry name" value="Rce1/LyrA-like_dom"/>
</dbReference>
<feature type="transmembrane region" description="Helical" evidence="1">
    <location>
        <begin position="189"/>
        <end position="210"/>
    </location>
</feature>
<dbReference type="AlphaFoldDB" id="A0A1V9FR13"/>
<feature type="transmembrane region" description="Helical" evidence="1">
    <location>
        <begin position="55"/>
        <end position="77"/>
    </location>
</feature>
<keyword evidence="1" id="KW-1133">Transmembrane helix</keyword>
<evidence type="ECO:0000313" key="3">
    <source>
        <dbReference type="EMBL" id="OQP60780.1"/>
    </source>
</evidence>
<proteinExistence type="predicted"/>
<dbReference type="PANTHER" id="PTHR39430">
    <property type="entry name" value="MEMBRANE-ASSOCIATED PROTEASE-RELATED"/>
    <property type="match status" value="1"/>
</dbReference>
<name>A0A1V9FR13_9BACT</name>
<feature type="transmembrane region" description="Helical" evidence="1">
    <location>
        <begin position="166"/>
        <end position="183"/>
    </location>
</feature>
<organism evidence="3 4">
    <name type="scientific">Niastella populi</name>
    <dbReference type="NCBI Taxonomy" id="550983"/>
    <lineage>
        <taxon>Bacteria</taxon>
        <taxon>Pseudomonadati</taxon>
        <taxon>Bacteroidota</taxon>
        <taxon>Chitinophagia</taxon>
        <taxon>Chitinophagales</taxon>
        <taxon>Chitinophagaceae</taxon>
        <taxon>Niastella</taxon>
    </lineage>
</organism>
<keyword evidence="4" id="KW-1185">Reference proteome</keyword>
<dbReference type="STRING" id="550983.A4R26_19435"/>
<dbReference type="PANTHER" id="PTHR39430:SF1">
    <property type="entry name" value="PROTEASE"/>
    <property type="match status" value="1"/>
</dbReference>
<dbReference type="EMBL" id="LWBP01000145">
    <property type="protein sequence ID" value="OQP60780.1"/>
    <property type="molecule type" value="Genomic_DNA"/>
</dbReference>
<feature type="transmembrane region" description="Helical" evidence="1">
    <location>
        <begin position="265"/>
        <end position="283"/>
    </location>
</feature>
<feature type="domain" description="CAAX prenyl protease 2/Lysostaphin resistance protein A-like" evidence="2">
    <location>
        <begin position="135"/>
        <end position="227"/>
    </location>
</feature>
<reference evidence="4" key="1">
    <citation type="submission" date="2016-04" db="EMBL/GenBank/DDBJ databases">
        <authorList>
            <person name="Chen L."/>
            <person name="Zhuang W."/>
            <person name="Wang G."/>
        </authorList>
    </citation>
    <scope>NUCLEOTIDE SEQUENCE [LARGE SCALE GENOMIC DNA]</scope>
    <source>
        <strain evidence="4">208</strain>
    </source>
</reference>
<dbReference type="Pfam" id="PF02517">
    <property type="entry name" value="Rce1-like"/>
    <property type="match status" value="1"/>
</dbReference>
<sequence>MSSYRFSPVIKQGWVRAILLLFAFIACSVMVSLITGSIMGISPFASKNTVTNEQLLNIAITSLLINAIAAIALTVTFRRIIDRKPAKSLGLQWTSFEADASIGFCLGAAILGAASLLLFATGNLEWIDAHFIGQDLLLGLLLMVLIALTEEIVFRGYILNNLMESMNKWAALAVSAVMFALAHSSNPGISSVAMANLMLAGMLLGINFIYTRNIWFAVLFHFGWNFIQGPVLGYTVSGLPLKGVLQPALKGPWWLTGGGFGLEGSFITTCLFALALLLLYIAYERNVAAKMIKASQ</sequence>
<feature type="transmembrane region" description="Helical" evidence="1">
    <location>
        <begin position="131"/>
        <end position="154"/>
    </location>
</feature>
<dbReference type="Proteomes" id="UP000192276">
    <property type="component" value="Unassembled WGS sequence"/>
</dbReference>
<gene>
    <name evidence="3" type="ORF">A4R26_19435</name>
</gene>
<dbReference type="GO" id="GO:0004175">
    <property type="term" value="F:endopeptidase activity"/>
    <property type="evidence" value="ECO:0007669"/>
    <property type="project" value="UniProtKB-ARBA"/>
</dbReference>
<evidence type="ECO:0000259" key="2">
    <source>
        <dbReference type="Pfam" id="PF02517"/>
    </source>
</evidence>
<dbReference type="OrthoDB" id="324900at2"/>
<dbReference type="RefSeq" id="WP_081164239.1">
    <property type="nucleotide sequence ID" value="NZ_LWBP01000145.1"/>
</dbReference>
<dbReference type="GO" id="GO:0080120">
    <property type="term" value="P:CAAX-box protein maturation"/>
    <property type="evidence" value="ECO:0007669"/>
    <property type="project" value="UniProtKB-ARBA"/>
</dbReference>